<dbReference type="AlphaFoldDB" id="A0A315ZTB7"/>
<comment type="catalytic activity">
    <reaction evidence="1">
        <text>ATP-dependent breakage, passage and rejoining of double-stranded DNA.</text>
        <dbReference type="EC" id="5.6.2.2"/>
    </reaction>
</comment>
<proteinExistence type="predicted"/>
<sequence length="417" mass="43753">MHRHVVVGSGGVTGGVHGGILSTAREDLGGHCHTRRVIDGVIKEQDWRAGRLAPRTGLDVAVLAVLRAVDRACTWGTRRPTTAPTTRAVRQLTPDGLSPDQARARLAALGHPWRTLHPLLRHDGNWGWRDGDEPADDEYTRVGLSPLGRLALHAADAQCGPVPLGLVLGDLHPRYRKLTESSSKVPVAAADPTPALGGEALAMRPGFGLSAVLDALTAARAGDTRPSRLLPVPPAPAEAAVDVDLPALLAGEPVRARLGCRFDVVPAPEVPPAPPGPPPEVIAAAQAQGLTDYAWVAYAPRQYAGPSLVVTGTPSGVDLGLLVDQLLESAFELKQAPMRIAGIDDASTSKVGTRVLVHTDDPHADIDALRAWVQQLPAATVDVTWHLPGGADAALHHWANLVDDDDSGLQQLAALSA</sequence>
<reference evidence="2 3" key="1">
    <citation type="submission" date="2018-03" db="EMBL/GenBank/DDBJ databases">
        <title>Genomic Encyclopedia of Archaeal and Bacterial Type Strains, Phase II (KMG-II): from individual species to whole genera.</title>
        <authorList>
            <person name="Goeker M."/>
        </authorList>
    </citation>
    <scope>NUCLEOTIDE SEQUENCE [LARGE SCALE GENOMIC DNA]</scope>
    <source>
        <strain evidence="2 3">DSM 44889</strain>
    </source>
</reference>
<dbReference type="GO" id="GO:0005524">
    <property type="term" value="F:ATP binding"/>
    <property type="evidence" value="ECO:0007669"/>
    <property type="project" value="InterPro"/>
</dbReference>
<dbReference type="GO" id="GO:0003677">
    <property type="term" value="F:DNA binding"/>
    <property type="evidence" value="ECO:0007669"/>
    <property type="project" value="InterPro"/>
</dbReference>
<dbReference type="InterPro" id="IPR013760">
    <property type="entry name" value="Topo_IIA-like_dom_sf"/>
</dbReference>
<dbReference type="InterPro" id="IPR013758">
    <property type="entry name" value="Topo_IIA_A/C_ab"/>
</dbReference>
<accession>A0A315ZTB7</accession>
<keyword evidence="3" id="KW-1185">Reference proteome</keyword>
<evidence type="ECO:0000313" key="3">
    <source>
        <dbReference type="Proteomes" id="UP000245469"/>
    </source>
</evidence>
<dbReference type="EMBL" id="QGDQ01000028">
    <property type="protein sequence ID" value="PWJ48811.1"/>
    <property type="molecule type" value="Genomic_DNA"/>
</dbReference>
<evidence type="ECO:0000256" key="1">
    <source>
        <dbReference type="ARBA" id="ARBA00000185"/>
    </source>
</evidence>
<gene>
    <name evidence="2" type="ORF">BXY45_12813</name>
</gene>
<dbReference type="Gene3D" id="3.90.199.10">
    <property type="entry name" value="Topoisomerase II, domain 5"/>
    <property type="match status" value="1"/>
</dbReference>
<protein>
    <submittedName>
        <fullName evidence="2">Uncharacterized protein</fullName>
    </submittedName>
</protein>
<evidence type="ECO:0000313" key="2">
    <source>
        <dbReference type="EMBL" id="PWJ48811.1"/>
    </source>
</evidence>
<comment type="caution">
    <text evidence="2">The sequence shown here is derived from an EMBL/GenBank/DDBJ whole genome shotgun (WGS) entry which is preliminary data.</text>
</comment>
<dbReference type="SUPFAM" id="SSF56719">
    <property type="entry name" value="Type II DNA topoisomerase"/>
    <property type="match status" value="1"/>
</dbReference>
<organism evidence="2 3">
    <name type="scientific">Quadrisphaera granulorum</name>
    <dbReference type="NCBI Taxonomy" id="317664"/>
    <lineage>
        <taxon>Bacteria</taxon>
        <taxon>Bacillati</taxon>
        <taxon>Actinomycetota</taxon>
        <taxon>Actinomycetes</taxon>
        <taxon>Kineosporiales</taxon>
        <taxon>Kineosporiaceae</taxon>
        <taxon>Quadrisphaera</taxon>
    </lineage>
</organism>
<name>A0A315ZTB7_9ACTN</name>
<dbReference type="GO" id="GO:0006265">
    <property type="term" value="P:DNA topological change"/>
    <property type="evidence" value="ECO:0007669"/>
    <property type="project" value="InterPro"/>
</dbReference>
<dbReference type="Proteomes" id="UP000245469">
    <property type="component" value="Unassembled WGS sequence"/>
</dbReference>
<dbReference type="GO" id="GO:0034335">
    <property type="term" value="F:DNA negative supercoiling activity"/>
    <property type="evidence" value="ECO:0007669"/>
    <property type="project" value="UniProtKB-ARBA"/>
</dbReference>